<comment type="caution">
    <text evidence="2">The sequence shown here is derived from an EMBL/GenBank/DDBJ whole genome shotgun (WGS) entry which is preliminary data.</text>
</comment>
<dbReference type="Pfam" id="PF00078">
    <property type="entry name" value="RVT_1"/>
    <property type="match status" value="1"/>
</dbReference>
<reference evidence="2 3" key="1">
    <citation type="submission" date="2024-06" db="EMBL/GenBank/DDBJ databases">
        <title>The draft genome of Grus japonensis, version 3.</title>
        <authorList>
            <person name="Nabeshima K."/>
            <person name="Suzuki S."/>
            <person name="Onuma M."/>
        </authorList>
    </citation>
    <scope>NUCLEOTIDE SEQUENCE [LARGE SCALE GENOMIC DNA]</scope>
    <source>
        <strain evidence="2 3">451A</strain>
    </source>
</reference>
<keyword evidence="3" id="KW-1185">Reference proteome</keyword>
<evidence type="ECO:0000313" key="2">
    <source>
        <dbReference type="EMBL" id="GAB0185670.1"/>
    </source>
</evidence>
<name>A0ABC9WKG9_GRUJA</name>
<dbReference type="InterPro" id="IPR000477">
    <property type="entry name" value="RT_dom"/>
</dbReference>
<accession>A0ABC9WKG9</accession>
<sequence>MDLIDGLDGCIQKVVVNGSMSKWRSVMSGVLQGSILGPVLFNIFMNDTYTGGIKCTLSKFPDNSKLSGAVDMPEGDAIQRDLDKLEKWAHVNRMRFNKAKCKVLHPARDNP</sequence>
<gene>
    <name evidence="2" type="ORF">GRJ2_001032300</name>
</gene>
<feature type="domain" description="Reverse transcriptase" evidence="1">
    <location>
        <begin position="15"/>
        <end position="105"/>
    </location>
</feature>
<evidence type="ECO:0000313" key="3">
    <source>
        <dbReference type="Proteomes" id="UP001623348"/>
    </source>
</evidence>
<dbReference type="Proteomes" id="UP001623348">
    <property type="component" value="Unassembled WGS sequence"/>
</dbReference>
<proteinExistence type="predicted"/>
<protein>
    <recommendedName>
        <fullName evidence="1">Reverse transcriptase domain-containing protein</fullName>
    </recommendedName>
</protein>
<evidence type="ECO:0000259" key="1">
    <source>
        <dbReference type="Pfam" id="PF00078"/>
    </source>
</evidence>
<dbReference type="AlphaFoldDB" id="A0ABC9WKG9"/>
<dbReference type="PANTHER" id="PTHR33332">
    <property type="entry name" value="REVERSE TRANSCRIPTASE DOMAIN-CONTAINING PROTEIN"/>
    <property type="match status" value="1"/>
</dbReference>
<organism evidence="2 3">
    <name type="scientific">Grus japonensis</name>
    <name type="common">Japanese crane</name>
    <name type="synonym">Red-crowned crane</name>
    <dbReference type="NCBI Taxonomy" id="30415"/>
    <lineage>
        <taxon>Eukaryota</taxon>
        <taxon>Metazoa</taxon>
        <taxon>Chordata</taxon>
        <taxon>Craniata</taxon>
        <taxon>Vertebrata</taxon>
        <taxon>Euteleostomi</taxon>
        <taxon>Archelosauria</taxon>
        <taxon>Archosauria</taxon>
        <taxon>Dinosauria</taxon>
        <taxon>Saurischia</taxon>
        <taxon>Theropoda</taxon>
        <taxon>Coelurosauria</taxon>
        <taxon>Aves</taxon>
        <taxon>Neognathae</taxon>
        <taxon>Neoaves</taxon>
        <taxon>Gruiformes</taxon>
        <taxon>Gruidae</taxon>
        <taxon>Grus</taxon>
    </lineage>
</organism>
<dbReference type="EMBL" id="BAAFJT010000003">
    <property type="protein sequence ID" value="GAB0185670.1"/>
    <property type="molecule type" value="Genomic_DNA"/>
</dbReference>